<keyword evidence="2" id="KW-1185">Reference proteome</keyword>
<protein>
    <submittedName>
        <fullName evidence="1">Uncharacterized protein</fullName>
    </submittedName>
</protein>
<dbReference type="Proteomes" id="UP000276215">
    <property type="component" value="Unassembled WGS sequence"/>
</dbReference>
<dbReference type="AlphaFoldDB" id="A0A3N4J1R4"/>
<accession>A0A3N4J1R4</accession>
<name>A0A3N4J1R4_9PEZI</name>
<reference evidence="1 2" key="1">
    <citation type="journal article" date="2018" name="Nat. Ecol. Evol.">
        <title>Pezizomycetes genomes reveal the molecular basis of ectomycorrhizal truffle lifestyle.</title>
        <authorList>
            <person name="Murat C."/>
            <person name="Payen T."/>
            <person name="Noel B."/>
            <person name="Kuo A."/>
            <person name="Morin E."/>
            <person name="Chen J."/>
            <person name="Kohler A."/>
            <person name="Krizsan K."/>
            <person name="Balestrini R."/>
            <person name="Da Silva C."/>
            <person name="Montanini B."/>
            <person name="Hainaut M."/>
            <person name="Levati E."/>
            <person name="Barry K.W."/>
            <person name="Belfiori B."/>
            <person name="Cichocki N."/>
            <person name="Clum A."/>
            <person name="Dockter R.B."/>
            <person name="Fauchery L."/>
            <person name="Guy J."/>
            <person name="Iotti M."/>
            <person name="Le Tacon F."/>
            <person name="Lindquist E.A."/>
            <person name="Lipzen A."/>
            <person name="Malagnac F."/>
            <person name="Mello A."/>
            <person name="Molinier V."/>
            <person name="Miyauchi S."/>
            <person name="Poulain J."/>
            <person name="Riccioni C."/>
            <person name="Rubini A."/>
            <person name="Sitrit Y."/>
            <person name="Splivallo R."/>
            <person name="Traeger S."/>
            <person name="Wang M."/>
            <person name="Zifcakova L."/>
            <person name="Wipf D."/>
            <person name="Zambonelli A."/>
            <person name="Paolocci F."/>
            <person name="Nowrousian M."/>
            <person name="Ottonello S."/>
            <person name="Baldrian P."/>
            <person name="Spatafora J.W."/>
            <person name="Henrissat B."/>
            <person name="Nagy L.G."/>
            <person name="Aury J.M."/>
            <person name="Wincker P."/>
            <person name="Grigoriev I.V."/>
            <person name="Bonfante P."/>
            <person name="Martin F.M."/>
        </authorList>
    </citation>
    <scope>NUCLEOTIDE SEQUENCE [LARGE SCALE GENOMIC DNA]</scope>
    <source>
        <strain evidence="1 2">120613-1</strain>
    </source>
</reference>
<sequence>MVHSQVRLHPIAIPDRDAARILGAARWFSQLTALSREVWCKFTCGHSLAYLGLLCPEFDGTIPITEFNSIKDFYPLFASEVLLPPCRVAVVVEQGLGFHLAFILDGNFTVHGLHCKPDGKLANNVDSSSLRTVVLSGPTTLMTYRCAEKVEKSGRGSS</sequence>
<evidence type="ECO:0000313" key="2">
    <source>
        <dbReference type="Proteomes" id="UP000276215"/>
    </source>
</evidence>
<evidence type="ECO:0000313" key="1">
    <source>
        <dbReference type="EMBL" id="RPA91157.1"/>
    </source>
</evidence>
<dbReference type="EMBL" id="ML120503">
    <property type="protein sequence ID" value="RPA91157.1"/>
    <property type="molecule type" value="Genomic_DNA"/>
</dbReference>
<proteinExistence type="predicted"/>
<organism evidence="1 2">
    <name type="scientific">Choiromyces venosus 120613-1</name>
    <dbReference type="NCBI Taxonomy" id="1336337"/>
    <lineage>
        <taxon>Eukaryota</taxon>
        <taxon>Fungi</taxon>
        <taxon>Dikarya</taxon>
        <taxon>Ascomycota</taxon>
        <taxon>Pezizomycotina</taxon>
        <taxon>Pezizomycetes</taxon>
        <taxon>Pezizales</taxon>
        <taxon>Tuberaceae</taxon>
        <taxon>Choiromyces</taxon>
    </lineage>
</organism>
<gene>
    <name evidence="1" type="ORF">L873DRAFT_342051</name>
</gene>